<comment type="caution">
    <text evidence="9">The sequence shown here is derived from an EMBL/GenBank/DDBJ whole genome shotgun (WGS) entry which is preliminary data.</text>
</comment>
<keyword evidence="5 6" id="KW-0663">Pyridoxal phosphate</keyword>
<reference evidence="9" key="2">
    <citation type="submission" date="2020-09" db="EMBL/GenBank/DDBJ databases">
        <authorList>
            <person name="Sun Q."/>
            <person name="Ohkuma M."/>
        </authorList>
    </citation>
    <scope>NUCLEOTIDE SEQUENCE</scope>
    <source>
        <strain evidence="9">JCM 3302</strain>
    </source>
</reference>
<dbReference type="GO" id="GO:0000105">
    <property type="term" value="P:L-histidine biosynthetic process"/>
    <property type="evidence" value="ECO:0007669"/>
    <property type="project" value="InterPro"/>
</dbReference>
<feature type="compositionally biased region" description="Low complexity" evidence="7">
    <location>
        <begin position="1"/>
        <end position="28"/>
    </location>
</feature>
<dbReference type="HAMAP" id="MF_01023">
    <property type="entry name" value="HisC_aminotrans_2"/>
    <property type="match status" value="1"/>
</dbReference>
<dbReference type="PROSITE" id="PS00599">
    <property type="entry name" value="AA_TRANSFER_CLASS_2"/>
    <property type="match status" value="1"/>
</dbReference>
<comment type="subunit">
    <text evidence="2 6">Homodimer.</text>
</comment>
<dbReference type="CDD" id="cd00609">
    <property type="entry name" value="AAT_like"/>
    <property type="match status" value="1"/>
</dbReference>
<reference evidence="9" key="1">
    <citation type="journal article" date="2014" name="Int. J. Syst. Evol. Microbiol.">
        <title>Complete genome sequence of Corynebacterium casei LMG S-19264T (=DSM 44701T), isolated from a smear-ripened cheese.</title>
        <authorList>
            <consortium name="US DOE Joint Genome Institute (JGI-PGF)"/>
            <person name="Walter F."/>
            <person name="Albersmeier A."/>
            <person name="Kalinowski J."/>
            <person name="Ruckert C."/>
        </authorList>
    </citation>
    <scope>NUCLEOTIDE SEQUENCE</scope>
    <source>
        <strain evidence="9">JCM 3302</strain>
    </source>
</reference>
<dbReference type="InterPro" id="IPR004839">
    <property type="entry name" value="Aminotransferase_I/II_large"/>
</dbReference>
<comment type="catalytic activity">
    <reaction evidence="6">
        <text>an aromatic L-alpha-amino acid + 2-oxoglutarate = an aromatic oxo-acid + L-glutamate</text>
        <dbReference type="Rhea" id="RHEA:17533"/>
        <dbReference type="ChEBI" id="CHEBI:16810"/>
        <dbReference type="ChEBI" id="CHEBI:29985"/>
        <dbReference type="ChEBI" id="CHEBI:73309"/>
        <dbReference type="ChEBI" id="CHEBI:84824"/>
        <dbReference type="EC" id="2.6.1.57"/>
    </reaction>
</comment>
<dbReference type="Proteomes" id="UP000641386">
    <property type="component" value="Unassembled WGS sequence"/>
</dbReference>
<dbReference type="InterPro" id="IPR015421">
    <property type="entry name" value="PyrdxlP-dep_Trfase_major"/>
</dbReference>
<sequence length="385" mass="40781">MSEDTATVTTAAVTEAEAEAGPAAATVTDSGRKPRFRSVLDRMVSYRPSRSAGPARTGPVFQLAANESPYPPPSAVVEAISREALRTNRYPDNGCADLIAEIAARHAVPEDGIAVGCGSVGVAQMLMEAVAEPGGEVLYAWRSFEAYPILTRLSGATAVEVPLRDGFHDLAAMADAITDRTRLIFVCNPNNPTGTVVGEADLRAFLDRVPVDCLVVVDEAYREYVRDAKAPDGLDIAAGRPNVVVLRTFSKAYGLAALRVGFLVGHPVVAESIRKAYLPFSVNGVAQAAAIAALRAESELMERVETTVGERERVRTALTDQGWTVPPSEANFLWLPMGDAAAAFGEHCGRAGVVVRAFAGDGVRVSVGSPPENDAFLSAAARFRR</sequence>
<dbReference type="Gene3D" id="3.90.1150.10">
    <property type="entry name" value="Aspartate Aminotransferase, domain 1"/>
    <property type="match status" value="1"/>
</dbReference>
<proteinExistence type="inferred from homology"/>
<dbReference type="InterPro" id="IPR024892">
    <property type="entry name" value="ArAT"/>
</dbReference>
<dbReference type="InterPro" id="IPR015424">
    <property type="entry name" value="PyrdxlP-dep_Trfase"/>
</dbReference>
<gene>
    <name evidence="6 9" type="primary">pat</name>
    <name evidence="9" type="ORF">GCM10014715_37520</name>
</gene>
<comment type="function">
    <text evidence="6">Aminotransferase that catalyzes the conversion of aromatic amino acids and 2-oxoglutarate into corresponding aromatic oxo acids and L-glutamate.</text>
</comment>
<protein>
    <recommendedName>
        <fullName evidence="6">Aromatic amino acid aminotransferase</fullName>
        <shortName evidence="6">ArAT</shortName>
        <ecNumber evidence="6">2.6.1.57</ecNumber>
    </recommendedName>
</protein>
<dbReference type="PANTHER" id="PTHR43643:SF3">
    <property type="entry name" value="HISTIDINOL-PHOSPHATE AMINOTRANSFERASE"/>
    <property type="match status" value="1"/>
</dbReference>
<dbReference type="EMBL" id="BNBC01000016">
    <property type="protein sequence ID" value="GHE78750.1"/>
    <property type="molecule type" value="Genomic_DNA"/>
</dbReference>
<evidence type="ECO:0000313" key="9">
    <source>
        <dbReference type="EMBL" id="GHE78750.1"/>
    </source>
</evidence>
<dbReference type="EC" id="2.6.1.57" evidence="6"/>
<dbReference type="RefSeq" id="WP_189901669.1">
    <property type="nucleotide sequence ID" value="NZ_BNBC01000016.1"/>
</dbReference>
<evidence type="ECO:0000256" key="5">
    <source>
        <dbReference type="ARBA" id="ARBA00022898"/>
    </source>
</evidence>
<evidence type="ECO:0000256" key="3">
    <source>
        <dbReference type="ARBA" id="ARBA00022576"/>
    </source>
</evidence>
<dbReference type="AlphaFoldDB" id="A0A918ZYP2"/>
<keyword evidence="10" id="KW-1185">Reference proteome</keyword>
<evidence type="ECO:0000259" key="8">
    <source>
        <dbReference type="Pfam" id="PF00155"/>
    </source>
</evidence>
<evidence type="ECO:0000256" key="4">
    <source>
        <dbReference type="ARBA" id="ARBA00022679"/>
    </source>
</evidence>
<dbReference type="SUPFAM" id="SSF53383">
    <property type="entry name" value="PLP-dependent transferases"/>
    <property type="match status" value="1"/>
</dbReference>
<evidence type="ECO:0000256" key="6">
    <source>
        <dbReference type="HAMAP-Rule" id="MF_01513"/>
    </source>
</evidence>
<feature type="domain" description="Aminotransferase class I/classII large" evidence="8">
    <location>
        <begin position="60"/>
        <end position="377"/>
    </location>
</feature>
<feature type="region of interest" description="Disordered" evidence="7">
    <location>
        <begin position="1"/>
        <end position="32"/>
    </location>
</feature>
<evidence type="ECO:0000313" key="10">
    <source>
        <dbReference type="Proteomes" id="UP000641386"/>
    </source>
</evidence>
<dbReference type="InterPro" id="IPR015422">
    <property type="entry name" value="PyrdxlP-dep_Trfase_small"/>
</dbReference>
<dbReference type="InterPro" id="IPR050106">
    <property type="entry name" value="HistidinolP_aminotransfase"/>
</dbReference>
<organism evidence="9 10">
    <name type="scientific">Streptomyces spiralis</name>
    <dbReference type="NCBI Taxonomy" id="66376"/>
    <lineage>
        <taxon>Bacteria</taxon>
        <taxon>Bacillati</taxon>
        <taxon>Actinomycetota</taxon>
        <taxon>Actinomycetes</taxon>
        <taxon>Kitasatosporales</taxon>
        <taxon>Streptomycetaceae</taxon>
        <taxon>Streptomyces</taxon>
    </lineage>
</organism>
<keyword evidence="3 6" id="KW-0032">Aminotransferase</keyword>
<dbReference type="PANTHER" id="PTHR43643">
    <property type="entry name" value="HISTIDINOL-PHOSPHATE AMINOTRANSFERASE 2"/>
    <property type="match status" value="1"/>
</dbReference>
<dbReference type="GO" id="GO:0004400">
    <property type="term" value="F:histidinol-phosphate transaminase activity"/>
    <property type="evidence" value="ECO:0007669"/>
    <property type="project" value="InterPro"/>
</dbReference>
<dbReference type="HAMAP" id="MF_01513">
    <property type="entry name" value="Phe_aminotrans_2"/>
    <property type="match status" value="1"/>
</dbReference>
<accession>A0A918ZYP2</accession>
<dbReference type="NCBIfam" id="TIGR01141">
    <property type="entry name" value="hisC"/>
    <property type="match status" value="1"/>
</dbReference>
<dbReference type="InterPro" id="IPR005861">
    <property type="entry name" value="HisP_aminotrans"/>
</dbReference>
<evidence type="ECO:0000256" key="1">
    <source>
        <dbReference type="ARBA" id="ARBA00001933"/>
    </source>
</evidence>
<dbReference type="Gene3D" id="3.40.640.10">
    <property type="entry name" value="Type I PLP-dependent aspartate aminotransferase-like (Major domain)"/>
    <property type="match status" value="1"/>
</dbReference>
<dbReference type="InterPro" id="IPR001917">
    <property type="entry name" value="Aminotrans_II_pyridoxalP_BS"/>
</dbReference>
<evidence type="ECO:0000256" key="2">
    <source>
        <dbReference type="ARBA" id="ARBA00011738"/>
    </source>
</evidence>
<dbReference type="GO" id="GO:0030170">
    <property type="term" value="F:pyridoxal phosphate binding"/>
    <property type="evidence" value="ECO:0007669"/>
    <property type="project" value="UniProtKB-UniRule"/>
</dbReference>
<dbReference type="NCBIfam" id="NF002878">
    <property type="entry name" value="PRK03321.1"/>
    <property type="match status" value="1"/>
</dbReference>
<keyword evidence="4 6" id="KW-0808">Transferase</keyword>
<dbReference type="GO" id="GO:0008793">
    <property type="term" value="F:aromatic-amino-acid transaminase activity"/>
    <property type="evidence" value="ECO:0007669"/>
    <property type="project" value="UniProtKB-UniRule"/>
</dbReference>
<comment type="cofactor">
    <cofactor evidence="1 6">
        <name>pyridoxal 5'-phosphate</name>
        <dbReference type="ChEBI" id="CHEBI:597326"/>
    </cofactor>
</comment>
<feature type="modified residue" description="N6-(pyridoxal phosphate)lysine" evidence="6">
    <location>
        <position position="251"/>
    </location>
</feature>
<evidence type="ECO:0000256" key="7">
    <source>
        <dbReference type="SAM" id="MobiDB-lite"/>
    </source>
</evidence>
<name>A0A918ZYP2_9ACTN</name>
<dbReference type="Pfam" id="PF00155">
    <property type="entry name" value="Aminotran_1_2"/>
    <property type="match status" value="1"/>
</dbReference>
<comment type="similarity">
    <text evidence="6">Belongs to the class-II pyridoxal-phosphate-dependent aminotransferase family.</text>
</comment>